<dbReference type="GeneID" id="300102803"/>
<dbReference type="EMBL" id="CP032229">
    <property type="protein sequence ID" value="QBJ94401.1"/>
    <property type="molecule type" value="Genomic_DNA"/>
</dbReference>
<keyword evidence="2" id="KW-1185">Reference proteome</keyword>
<dbReference type="STRING" id="73044.GCA_000725795_00603"/>
<evidence type="ECO:0000313" key="2">
    <source>
        <dbReference type="Proteomes" id="UP000292547"/>
    </source>
</evidence>
<dbReference type="GO" id="GO:0016740">
    <property type="term" value="F:transferase activity"/>
    <property type="evidence" value="ECO:0007669"/>
    <property type="project" value="UniProtKB-KW"/>
</dbReference>
<dbReference type="OrthoDB" id="3517562at2"/>
<dbReference type="Proteomes" id="UP000292547">
    <property type="component" value="Chromosome"/>
</dbReference>
<name>A0A4P6U592_STRSO</name>
<reference evidence="1 2" key="1">
    <citation type="submission" date="2018-08" db="EMBL/GenBank/DDBJ databases">
        <title>The complete genome sequence of Streptomyces seoulensis, a pioneer strain for nickel superoxide dismutase discovery.</title>
        <authorList>
            <person name="Shin J."/>
            <person name="Lee J.-S."/>
            <person name="Lee E.-J."/>
            <person name="Youn H.-D."/>
        </authorList>
    </citation>
    <scope>NUCLEOTIDE SEQUENCE [LARGE SCALE GENOMIC DNA]</scope>
    <source>
        <strain evidence="1 2">KCTC 9819</strain>
    </source>
</reference>
<proteinExistence type="predicted"/>
<dbReference type="KEGG" id="sseo:D0Z67_28280"/>
<dbReference type="AlphaFoldDB" id="A0A4P6U592"/>
<sequence>MNAVIRATCVADADGRLTFALPLPAPDSAHLLLKARPRKGVPDPAVRRLPLEASGDGRSLAVLEARPPLQEGRWDAFLEREPDAEPQQLTSGPLDLRVLVDGARVDRPSPVAVRVPYRAMDGFLAVRAWLRPAHAEAGPVEVGDTATTVTARLHGTALGEDAVVRLRGRRSREERVLSPNADADGRGFRFSVDHADLTGVDVRYWDVHVLPAPDAAPVRVGRVLDDVADRKHSFVYAAAPGGGQLVRPYYTVDNDLSFEVTDPG</sequence>
<gene>
    <name evidence="1" type="ORF">D0Z67_28280</name>
</gene>
<organism evidence="1 2">
    <name type="scientific">Streptomyces seoulensis</name>
    <dbReference type="NCBI Taxonomy" id="73044"/>
    <lineage>
        <taxon>Bacteria</taxon>
        <taxon>Bacillati</taxon>
        <taxon>Actinomycetota</taxon>
        <taxon>Actinomycetes</taxon>
        <taxon>Kitasatosporales</taxon>
        <taxon>Streptomycetaceae</taxon>
        <taxon>Streptomyces</taxon>
    </lineage>
</organism>
<dbReference type="RefSeq" id="WP_031179444.1">
    <property type="nucleotide sequence ID" value="NZ_CP032229.1"/>
</dbReference>
<protein>
    <submittedName>
        <fullName evidence="1">Transferase</fullName>
    </submittedName>
</protein>
<evidence type="ECO:0000313" key="1">
    <source>
        <dbReference type="EMBL" id="QBJ94401.1"/>
    </source>
</evidence>
<keyword evidence="1" id="KW-0808">Transferase</keyword>
<accession>A0A4P6U592</accession>